<dbReference type="Gene3D" id="3.30.1120.40">
    <property type="entry name" value="Stage V sporulation protein G"/>
    <property type="match status" value="1"/>
</dbReference>
<evidence type="ECO:0000256" key="1">
    <source>
        <dbReference type="ARBA" id="ARBA00022618"/>
    </source>
</evidence>
<dbReference type="PANTHER" id="PTHR38429:SF1">
    <property type="entry name" value="SEPTATION PROTEIN SPOVG-RELATED"/>
    <property type="match status" value="1"/>
</dbReference>
<organism evidence="5 6">
    <name type="scientific">Gimesia fumaroli</name>
    <dbReference type="NCBI Taxonomy" id="2527976"/>
    <lineage>
        <taxon>Bacteria</taxon>
        <taxon>Pseudomonadati</taxon>
        <taxon>Planctomycetota</taxon>
        <taxon>Planctomycetia</taxon>
        <taxon>Planctomycetales</taxon>
        <taxon>Planctomycetaceae</taxon>
        <taxon>Gimesia</taxon>
    </lineage>
</organism>
<dbReference type="PANTHER" id="PTHR38429">
    <property type="entry name" value="SEPTATION PROTEIN SPOVG-RELATED"/>
    <property type="match status" value="1"/>
</dbReference>
<keyword evidence="2" id="KW-0717">Septation</keyword>
<dbReference type="OrthoDB" id="9796286at2"/>
<dbReference type="GO" id="GO:0000917">
    <property type="term" value="P:division septum assembly"/>
    <property type="evidence" value="ECO:0007669"/>
    <property type="project" value="UniProtKB-KW"/>
</dbReference>
<keyword evidence="3" id="KW-0131">Cell cycle</keyword>
<feature type="region of interest" description="Disordered" evidence="4">
    <location>
        <begin position="145"/>
        <end position="223"/>
    </location>
</feature>
<proteinExistence type="predicted"/>
<reference evidence="5 6" key="1">
    <citation type="submission" date="2019-03" db="EMBL/GenBank/DDBJ databases">
        <title>Deep-cultivation of Planctomycetes and their phenomic and genomic characterization uncovers novel biology.</title>
        <authorList>
            <person name="Wiegand S."/>
            <person name="Jogler M."/>
            <person name="Boedeker C."/>
            <person name="Pinto D."/>
            <person name="Vollmers J."/>
            <person name="Rivas-Marin E."/>
            <person name="Kohn T."/>
            <person name="Peeters S.H."/>
            <person name="Heuer A."/>
            <person name="Rast P."/>
            <person name="Oberbeckmann S."/>
            <person name="Bunk B."/>
            <person name="Jeske O."/>
            <person name="Meyerdierks A."/>
            <person name="Storesund J.E."/>
            <person name="Kallscheuer N."/>
            <person name="Luecker S."/>
            <person name="Lage O.M."/>
            <person name="Pohl T."/>
            <person name="Merkel B.J."/>
            <person name="Hornburger P."/>
            <person name="Mueller R.-W."/>
            <person name="Bruemmer F."/>
            <person name="Labrenz M."/>
            <person name="Spormann A.M."/>
            <person name="Op den Camp H."/>
            <person name="Overmann J."/>
            <person name="Amann R."/>
            <person name="Jetten M.S.M."/>
            <person name="Mascher T."/>
            <person name="Medema M.H."/>
            <person name="Devos D.P."/>
            <person name="Kaster A.-K."/>
            <person name="Ovreas L."/>
            <person name="Rohde M."/>
            <person name="Galperin M.Y."/>
            <person name="Jogler C."/>
        </authorList>
    </citation>
    <scope>NUCLEOTIDE SEQUENCE [LARGE SCALE GENOMIC DNA]</scope>
    <source>
        <strain evidence="5 6">Enr17</strain>
    </source>
</reference>
<evidence type="ECO:0000256" key="4">
    <source>
        <dbReference type="SAM" id="MobiDB-lite"/>
    </source>
</evidence>
<dbReference type="InterPro" id="IPR036751">
    <property type="entry name" value="SpoVG_sf"/>
</dbReference>
<evidence type="ECO:0000313" key="6">
    <source>
        <dbReference type="Proteomes" id="UP000318313"/>
    </source>
</evidence>
<accession>A0A518IHT4</accession>
<dbReference type="RefSeq" id="WP_145311946.1">
    <property type="nucleotide sequence ID" value="NZ_CP037452.1"/>
</dbReference>
<dbReference type="Pfam" id="PF04026">
    <property type="entry name" value="SpoVG"/>
    <property type="match status" value="1"/>
</dbReference>
<protein>
    <submittedName>
        <fullName evidence="5">Septation protein SpoVG</fullName>
    </submittedName>
</protein>
<sequence>MDISEVRIKLMNDPHERLLAFCSITFDVSFVIRDLKIIQGAKGAFVAMPSRKLMDRCPKCHTKNHLRASFCNQCGVRLDENRADKDDAGRARLYADIAHPINSECRELIQQEVLKAYQDETISAKQDGYICRYDDFGEEDYARLSPSYEEDSEETKAPAETAGSESIHIRKNNQVFRIDSAESSQESSPPHHTAAEQPESDKVSSNESESRLRGGDTFGSGIV</sequence>
<dbReference type="InterPro" id="IPR007170">
    <property type="entry name" value="SpoVG"/>
</dbReference>
<name>A0A518IHT4_9PLAN</name>
<dbReference type="SUPFAM" id="SSF160537">
    <property type="entry name" value="SpoVG-like"/>
    <property type="match status" value="1"/>
</dbReference>
<dbReference type="Proteomes" id="UP000318313">
    <property type="component" value="Chromosome"/>
</dbReference>
<feature type="compositionally biased region" description="Basic and acidic residues" evidence="4">
    <location>
        <begin position="199"/>
        <end position="214"/>
    </location>
</feature>
<evidence type="ECO:0000256" key="2">
    <source>
        <dbReference type="ARBA" id="ARBA00023210"/>
    </source>
</evidence>
<keyword evidence="6" id="KW-1185">Reference proteome</keyword>
<dbReference type="EMBL" id="CP037452">
    <property type="protein sequence ID" value="QDV52651.1"/>
    <property type="molecule type" value="Genomic_DNA"/>
</dbReference>
<dbReference type="AlphaFoldDB" id="A0A518IHT4"/>
<evidence type="ECO:0000313" key="5">
    <source>
        <dbReference type="EMBL" id="QDV52651.1"/>
    </source>
</evidence>
<dbReference type="KEGG" id="gfm:Enr17x_47160"/>
<keyword evidence="1" id="KW-0132">Cell division</keyword>
<gene>
    <name evidence="5" type="primary">spoVG</name>
    <name evidence="5" type="ORF">Enr17x_47160</name>
</gene>
<evidence type="ECO:0000256" key="3">
    <source>
        <dbReference type="ARBA" id="ARBA00023306"/>
    </source>
</evidence>
<dbReference type="GO" id="GO:0030435">
    <property type="term" value="P:sporulation resulting in formation of a cellular spore"/>
    <property type="evidence" value="ECO:0007669"/>
    <property type="project" value="InterPro"/>
</dbReference>
<feature type="compositionally biased region" description="Polar residues" evidence="4">
    <location>
        <begin position="181"/>
        <end position="190"/>
    </location>
</feature>